<keyword evidence="2" id="KW-1185">Reference proteome</keyword>
<dbReference type="EMBL" id="VLLN01000007">
    <property type="protein sequence ID" value="TWJ19756.1"/>
    <property type="molecule type" value="Genomic_DNA"/>
</dbReference>
<dbReference type="Proteomes" id="UP000319449">
    <property type="component" value="Unassembled WGS sequence"/>
</dbReference>
<reference evidence="1 2" key="1">
    <citation type="submission" date="2019-07" db="EMBL/GenBank/DDBJ databases">
        <title>Genomic Encyclopedia of Archaeal and Bacterial Type Strains, Phase II (KMG-II): from individual species to whole genera.</title>
        <authorList>
            <person name="Goeker M."/>
        </authorList>
    </citation>
    <scope>NUCLEOTIDE SEQUENCE [LARGE SCALE GENOMIC DNA]</scope>
    <source>
        <strain evidence="1 2">ATCC BAA-1139</strain>
    </source>
</reference>
<name>A0A562VP47_9BACT</name>
<accession>A0A562VP47</accession>
<gene>
    <name evidence="1" type="ORF">JN12_01557</name>
</gene>
<sequence>MMNGGMMSWMMSGMFIWVEVSCPASDISKSGAKTCTKRARFCTDQVTQFSSLYS</sequence>
<evidence type="ECO:0000313" key="1">
    <source>
        <dbReference type="EMBL" id="TWJ19756.1"/>
    </source>
</evidence>
<protein>
    <submittedName>
        <fullName evidence="1">Uncharacterized protein</fullName>
    </submittedName>
</protein>
<dbReference type="AlphaFoldDB" id="A0A562VP47"/>
<organism evidence="1 2">
    <name type="scientific">Geobacter argillaceus</name>
    <dbReference type="NCBI Taxonomy" id="345631"/>
    <lineage>
        <taxon>Bacteria</taxon>
        <taxon>Pseudomonadati</taxon>
        <taxon>Thermodesulfobacteriota</taxon>
        <taxon>Desulfuromonadia</taxon>
        <taxon>Geobacterales</taxon>
        <taxon>Geobacteraceae</taxon>
        <taxon>Geobacter</taxon>
    </lineage>
</organism>
<evidence type="ECO:0000313" key="2">
    <source>
        <dbReference type="Proteomes" id="UP000319449"/>
    </source>
</evidence>
<proteinExistence type="predicted"/>
<comment type="caution">
    <text evidence="1">The sequence shown here is derived from an EMBL/GenBank/DDBJ whole genome shotgun (WGS) entry which is preliminary data.</text>
</comment>